<evidence type="ECO:0000256" key="2">
    <source>
        <dbReference type="ARBA" id="ARBA00004651"/>
    </source>
</evidence>
<evidence type="ECO:0000256" key="10">
    <source>
        <dbReference type="ARBA" id="ARBA00023170"/>
    </source>
</evidence>
<dbReference type="GO" id="GO:0009897">
    <property type="term" value="C:external side of plasma membrane"/>
    <property type="evidence" value="ECO:0007669"/>
    <property type="project" value="TreeGrafter"/>
</dbReference>
<dbReference type="PRINTS" id="PR00657">
    <property type="entry name" value="CCCHEMOKINER"/>
</dbReference>
<comment type="similarity">
    <text evidence="13">Belongs to the G-protein coupled receptor 1 family.</text>
</comment>
<dbReference type="PROSITE" id="PS00237">
    <property type="entry name" value="G_PROTEIN_RECEP_F1_1"/>
    <property type="match status" value="1"/>
</dbReference>
<keyword evidence="6 14" id="KW-1133">Transmembrane helix</keyword>
<dbReference type="InParanoid" id="A0A6P7Z0H9"/>
<evidence type="ECO:0000256" key="13">
    <source>
        <dbReference type="RuleBase" id="RU000688"/>
    </source>
</evidence>
<dbReference type="GO" id="GO:0019722">
    <property type="term" value="P:calcium-mediated signaling"/>
    <property type="evidence" value="ECO:0007669"/>
    <property type="project" value="TreeGrafter"/>
</dbReference>
<organism evidence="16 17">
    <name type="scientific">Microcaecilia unicolor</name>
    <dbReference type="NCBI Taxonomy" id="1415580"/>
    <lineage>
        <taxon>Eukaryota</taxon>
        <taxon>Metazoa</taxon>
        <taxon>Chordata</taxon>
        <taxon>Craniata</taxon>
        <taxon>Vertebrata</taxon>
        <taxon>Euteleostomi</taxon>
        <taxon>Amphibia</taxon>
        <taxon>Gymnophiona</taxon>
        <taxon>Siphonopidae</taxon>
        <taxon>Microcaecilia</taxon>
    </lineage>
</organism>
<keyword evidence="11" id="KW-0325">Glycoprotein</keyword>
<keyword evidence="12 13" id="KW-0807">Transducer</keyword>
<dbReference type="GeneID" id="115479167"/>
<evidence type="ECO:0000256" key="3">
    <source>
        <dbReference type="ARBA" id="ARBA00022475"/>
    </source>
</evidence>
<dbReference type="InterPro" id="IPR017452">
    <property type="entry name" value="GPCR_Rhodpsn_7TM"/>
</dbReference>
<feature type="transmembrane region" description="Helical" evidence="14">
    <location>
        <begin position="153"/>
        <end position="175"/>
    </location>
</feature>
<evidence type="ECO:0000256" key="7">
    <source>
        <dbReference type="ARBA" id="ARBA00023040"/>
    </source>
</evidence>
<dbReference type="RefSeq" id="XP_030072857.1">
    <property type="nucleotide sequence ID" value="XM_030216997.1"/>
</dbReference>
<dbReference type="Gene3D" id="1.20.1070.10">
    <property type="entry name" value="Rhodopsin 7-helix transmembrane proteins"/>
    <property type="match status" value="1"/>
</dbReference>
<keyword evidence="7 13" id="KW-0297">G-protein coupled receptor</keyword>
<keyword evidence="3" id="KW-1003">Cell membrane</keyword>
<sequence>MKKFTSAPSILNITEYDYSYDNESDLCEKSHSLEIFRFQFLPVLFSLLFVFGLLGNVLVIWVLITCQKLKGMTDVYLLNVASSDLLFVFSLPFLAHYAADEWIFGNVMCKICSGIYYTGFFSSIFFITLMSIDRYLAVVHALAALTVRTAMRGTIISMVLWLVAVFISTPNFLFYQTYKEGHLLMCGISYPENTDNQWKLFTQFEVNIVGFLVPLSIIIYCYSHIITSLQRCKNKQKTKAVKLVVLVVLVFFLFWTPFNIVVFLYSLQDLHILDDCEIRNQLDVAIQVTTAISFIHCCLNPIIYAFAGEKFKSHVKELFHRNMGYVSPCKKCGILQAPICDPKSSVHTPVMGTSSMDTVV</sequence>
<evidence type="ECO:0000313" key="16">
    <source>
        <dbReference type="Proteomes" id="UP000515156"/>
    </source>
</evidence>
<dbReference type="PANTHER" id="PTHR10489">
    <property type="entry name" value="CELL ADHESION MOLECULE"/>
    <property type="match status" value="1"/>
</dbReference>
<proteinExistence type="inferred from homology"/>
<dbReference type="FunFam" id="1.20.1070.10:FF:000026">
    <property type="entry name" value="C-C chemokine receptor type 5"/>
    <property type="match status" value="1"/>
</dbReference>
<feature type="domain" description="G-protein coupled receptors family 1 profile" evidence="15">
    <location>
        <begin position="55"/>
        <end position="304"/>
    </location>
</feature>
<name>A0A6P7Z0H9_9AMPH</name>
<dbReference type="InterPro" id="IPR001277">
    <property type="entry name" value="CXCR4/ACKR2"/>
</dbReference>
<dbReference type="GO" id="GO:0019957">
    <property type="term" value="F:C-C chemokine binding"/>
    <property type="evidence" value="ECO:0007669"/>
    <property type="project" value="TreeGrafter"/>
</dbReference>
<feature type="transmembrane region" description="Helical" evidence="14">
    <location>
        <begin position="115"/>
        <end position="132"/>
    </location>
</feature>
<dbReference type="CDD" id="cd14984">
    <property type="entry name" value="7tmA_Chemokine_R"/>
    <property type="match status" value="1"/>
</dbReference>
<dbReference type="KEGG" id="muo:115479167"/>
<dbReference type="PANTHER" id="PTHR10489:SF627">
    <property type="entry name" value="C-C CHEMOKINE RECEPTOR TYPE 8"/>
    <property type="match status" value="1"/>
</dbReference>
<keyword evidence="4 13" id="KW-0812">Transmembrane</keyword>
<protein>
    <submittedName>
        <fullName evidence="17">C-C chemokine receptor type 8-like</fullName>
    </submittedName>
</protein>
<dbReference type="PRINTS" id="PR00645">
    <property type="entry name" value="CXCCHMKINER4"/>
</dbReference>
<dbReference type="AlphaFoldDB" id="A0A6P7Z0H9"/>
<keyword evidence="16" id="KW-1185">Reference proteome</keyword>
<dbReference type="PRINTS" id="PR00237">
    <property type="entry name" value="GPCRRHODOPSN"/>
</dbReference>
<evidence type="ECO:0000256" key="9">
    <source>
        <dbReference type="ARBA" id="ARBA00023157"/>
    </source>
</evidence>
<gene>
    <name evidence="17" type="primary">LOC115479167</name>
</gene>
<evidence type="ECO:0000256" key="14">
    <source>
        <dbReference type="SAM" id="Phobius"/>
    </source>
</evidence>
<dbReference type="OrthoDB" id="9445403at2759"/>
<dbReference type="Proteomes" id="UP000515156">
    <property type="component" value="Chromosome 1"/>
</dbReference>
<feature type="transmembrane region" description="Helical" evidence="14">
    <location>
        <begin position="285"/>
        <end position="307"/>
    </location>
</feature>
<dbReference type="FunCoup" id="A0A6P7Z0H9">
    <property type="interactions" value="670"/>
</dbReference>
<dbReference type="InterPro" id="IPR000276">
    <property type="entry name" value="GPCR_Rhodpsn"/>
</dbReference>
<dbReference type="GO" id="GO:0007204">
    <property type="term" value="P:positive regulation of cytosolic calcium ion concentration"/>
    <property type="evidence" value="ECO:0007669"/>
    <property type="project" value="TreeGrafter"/>
</dbReference>
<reference evidence="17" key="1">
    <citation type="submission" date="2025-08" db="UniProtKB">
        <authorList>
            <consortium name="RefSeq"/>
        </authorList>
    </citation>
    <scope>IDENTIFICATION</scope>
</reference>
<keyword evidence="5" id="KW-0967">Endosome</keyword>
<dbReference type="InterPro" id="IPR000355">
    <property type="entry name" value="Chemokine_rcpt"/>
</dbReference>
<keyword evidence="9" id="KW-1015">Disulfide bond</keyword>
<feature type="transmembrane region" description="Helical" evidence="14">
    <location>
        <begin position="200"/>
        <end position="222"/>
    </location>
</feature>
<evidence type="ECO:0000256" key="11">
    <source>
        <dbReference type="ARBA" id="ARBA00023180"/>
    </source>
</evidence>
<accession>A0A6P7Z0H9</accession>
<evidence type="ECO:0000259" key="15">
    <source>
        <dbReference type="PROSITE" id="PS50262"/>
    </source>
</evidence>
<comment type="subcellular location">
    <subcellularLocation>
        <location evidence="2">Cell membrane</location>
        <topology evidence="2">Multi-pass membrane protein</topology>
    </subcellularLocation>
    <subcellularLocation>
        <location evidence="1">Early endosome</location>
    </subcellularLocation>
</comment>
<dbReference type="SUPFAM" id="SSF81321">
    <property type="entry name" value="Family A G protein-coupled receptor-like"/>
    <property type="match status" value="1"/>
</dbReference>
<dbReference type="PROSITE" id="PS50262">
    <property type="entry name" value="G_PROTEIN_RECEP_F1_2"/>
    <property type="match status" value="1"/>
</dbReference>
<keyword evidence="10 13" id="KW-0675">Receptor</keyword>
<dbReference type="Pfam" id="PF00001">
    <property type="entry name" value="7tm_1"/>
    <property type="match status" value="1"/>
</dbReference>
<evidence type="ECO:0000256" key="5">
    <source>
        <dbReference type="ARBA" id="ARBA00022753"/>
    </source>
</evidence>
<feature type="transmembrane region" description="Helical" evidence="14">
    <location>
        <begin position="40"/>
        <end position="64"/>
    </location>
</feature>
<dbReference type="InterPro" id="IPR050119">
    <property type="entry name" value="CCR1-9-like"/>
</dbReference>
<keyword evidence="8 14" id="KW-0472">Membrane</keyword>
<evidence type="ECO:0000313" key="17">
    <source>
        <dbReference type="RefSeq" id="XP_030072857.1"/>
    </source>
</evidence>
<dbReference type="GO" id="GO:0005769">
    <property type="term" value="C:early endosome"/>
    <property type="evidence" value="ECO:0007669"/>
    <property type="project" value="UniProtKB-SubCell"/>
</dbReference>
<evidence type="ECO:0000256" key="6">
    <source>
        <dbReference type="ARBA" id="ARBA00022989"/>
    </source>
</evidence>
<evidence type="ECO:0000256" key="1">
    <source>
        <dbReference type="ARBA" id="ARBA00004412"/>
    </source>
</evidence>
<evidence type="ECO:0000256" key="12">
    <source>
        <dbReference type="ARBA" id="ARBA00023224"/>
    </source>
</evidence>
<evidence type="ECO:0000256" key="4">
    <source>
        <dbReference type="ARBA" id="ARBA00022692"/>
    </source>
</evidence>
<dbReference type="GO" id="GO:0060326">
    <property type="term" value="P:cell chemotaxis"/>
    <property type="evidence" value="ECO:0007669"/>
    <property type="project" value="TreeGrafter"/>
</dbReference>
<feature type="transmembrane region" description="Helical" evidence="14">
    <location>
        <begin position="243"/>
        <end position="265"/>
    </location>
</feature>
<evidence type="ECO:0000256" key="8">
    <source>
        <dbReference type="ARBA" id="ARBA00023136"/>
    </source>
</evidence>
<feature type="transmembrane region" description="Helical" evidence="14">
    <location>
        <begin position="76"/>
        <end position="95"/>
    </location>
</feature>
<dbReference type="GO" id="GO:0006955">
    <property type="term" value="P:immune response"/>
    <property type="evidence" value="ECO:0007669"/>
    <property type="project" value="TreeGrafter"/>
</dbReference>
<dbReference type="GO" id="GO:0016493">
    <property type="term" value="F:C-C chemokine receptor activity"/>
    <property type="evidence" value="ECO:0007669"/>
    <property type="project" value="TreeGrafter"/>
</dbReference>